<dbReference type="PANTHER" id="PTHR42663:SF6">
    <property type="entry name" value="HYDROLASE C777.06C-RELATED"/>
    <property type="match status" value="1"/>
</dbReference>
<name>A0A7W7Z9W5_9BACT</name>
<accession>A0A7W7Z9W5</accession>
<dbReference type="InterPro" id="IPR036866">
    <property type="entry name" value="RibonucZ/Hydroxyglut_hydro"/>
</dbReference>
<dbReference type="EC" id="3.1.4.55" evidence="2"/>
<dbReference type="AlphaFoldDB" id="A0A7W7Z9W5"/>
<dbReference type="GO" id="GO:0103043">
    <property type="term" value="F:phosphoribosyl 1,2-cyclic phosphate phosphodiesterase activity"/>
    <property type="evidence" value="ECO:0007669"/>
    <property type="project" value="UniProtKB-EC"/>
</dbReference>
<feature type="domain" description="Metallo-beta-lactamase" evidence="1">
    <location>
        <begin position="47"/>
        <end position="238"/>
    </location>
</feature>
<dbReference type="EMBL" id="JACHIP010000001">
    <property type="protein sequence ID" value="MBB5055903.1"/>
    <property type="molecule type" value="Genomic_DNA"/>
</dbReference>
<keyword evidence="2" id="KW-0378">Hydrolase</keyword>
<sequence>MNATLTFLGTGTSMGVPTLGCGCAVCTSAVTPPPAGDPRNRRTRPSVHIAWHSEGADHAVLIDTGPDFHAQAIRERVTHVDAVFYTHPHADHILGLDDLRPLTFALVDPLPLYVDEQTAAVIERIFDYTFRPPTRGTTIARVALNRLKENEAIHLFGASFQRIPVNHGNLVISGYRFGSAAYLTDMSSIPEASMAQLQNLDILILDALRITPHPTHSNVENSLRIVEQLKPKRAFFTHMGHDLDHATTDATLPPHVRLAYDGLKLGFDLKSEPSA</sequence>
<dbReference type="Pfam" id="PF12706">
    <property type="entry name" value="Lactamase_B_2"/>
    <property type="match status" value="1"/>
</dbReference>
<dbReference type="SUPFAM" id="SSF56281">
    <property type="entry name" value="Metallo-hydrolase/oxidoreductase"/>
    <property type="match status" value="1"/>
</dbReference>
<organism evidence="2 3">
    <name type="scientific">Granulicella aggregans</name>
    <dbReference type="NCBI Taxonomy" id="474949"/>
    <lineage>
        <taxon>Bacteria</taxon>
        <taxon>Pseudomonadati</taxon>
        <taxon>Acidobacteriota</taxon>
        <taxon>Terriglobia</taxon>
        <taxon>Terriglobales</taxon>
        <taxon>Acidobacteriaceae</taxon>
        <taxon>Granulicella</taxon>
    </lineage>
</organism>
<gene>
    <name evidence="2" type="ORF">HDF16_000572</name>
</gene>
<keyword evidence="3" id="KW-1185">Reference proteome</keyword>
<proteinExistence type="predicted"/>
<evidence type="ECO:0000313" key="3">
    <source>
        <dbReference type="Proteomes" id="UP000540989"/>
    </source>
</evidence>
<dbReference type="Gene3D" id="3.60.15.10">
    <property type="entry name" value="Ribonuclease Z/Hydroxyacylglutathione hydrolase-like"/>
    <property type="match status" value="1"/>
</dbReference>
<dbReference type="CDD" id="cd16279">
    <property type="entry name" value="metallo-hydrolase-like_MBL-fold"/>
    <property type="match status" value="1"/>
</dbReference>
<dbReference type="RefSeq" id="WP_184213634.1">
    <property type="nucleotide sequence ID" value="NZ_JACHIP010000001.1"/>
</dbReference>
<dbReference type="SMART" id="SM00849">
    <property type="entry name" value="Lactamase_B"/>
    <property type="match status" value="1"/>
</dbReference>
<reference evidence="2 3" key="1">
    <citation type="submission" date="2020-08" db="EMBL/GenBank/DDBJ databases">
        <title>Genomic Encyclopedia of Type Strains, Phase IV (KMG-V): Genome sequencing to study the core and pangenomes of soil and plant-associated prokaryotes.</title>
        <authorList>
            <person name="Whitman W."/>
        </authorList>
    </citation>
    <scope>NUCLEOTIDE SEQUENCE [LARGE SCALE GENOMIC DNA]</scope>
    <source>
        <strain evidence="2 3">M8UP14</strain>
    </source>
</reference>
<evidence type="ECO:0000259" key="1">
    <source>
        <dbReference type="SMART" id="SM00849"/>
    </source>
</evidence>
<evidence type="ECO:0000313" key="2">
    <source>
        <dbReference type="EMBL" id="MBB5055903.1"/>
    </source>
</evidence>
<protein>
    <submittedName>
        <fullName evidence="2">Phosphoribosyl 1,2-cyclic phosphate phosphodiesterase</fullName>
        <ecNumber evidence="2">3.1.4.55</ecNumber>
    </submittedName>
</protein>
<dbReference type="InterPro" id="IPR001279">
    <property type="entry name" value="Metallo-B-lactamas"/>
</dbReference>
<dbReference type="Proteomes" id="UP000540989">
    <property type="component" value="Unassembled WGS sequence"/>
</dbReference>
<comment type="caution">
    <text evidence="2">The sequence shown here is derived from an EMBL/GenBank/DDBJ whole genome shotgun (WGS) entry which is preliminary data.</text>
</comment>
<dbReference type="PANTHER" id="PTHR42663">
    <property type="entry name" value="HYDROLASE C777.06C-RELATED-RELATED"/>
    <property type="match status" value="1"/>
</dbReference>